<dbReference type="InterPro" id="IPR040452">
    <property type="entry name" value="SfsA_C"/>
</dbReference>
<evidence type="ECO:0000259" key="2">
    <source>
        <dbReference type="Pfam" id="PF03749"/>
    </source>
</evidence>
<name>A0ABQ5VVS5_9RHOB</name>
<dbReference type="CDD" id="cd22359">
    <property type="entry name" value="SfsA-like_bacterial"/>
    <property type="match status" value="1"/>
</dbReference>
<dbReference type="RefSeq" id="WP_284378122.1">
    <property type="nucleotide sequence ID" value="NZ_BSNN01000004.1"/>
</dbReference>
<protein>
    <recommendedName>
        <fullName evidence="1">Sugar fermentation stimulation protein homolog</fullName>
    </recommendedName>
</protein>
<dbReference type="NCBIfam" id="TIGR00230">
    <property type="entry name" value="sfsA"/>
    <property type="match status" value="1"/>
</dbReference>
<dbReference type="Pfam" id="PF03749">
    <property type="entry name" value="SfsA"/>
    <property type="match status" value="1"/>
</dbReference>
<reference evidence="5" key="1">
    <citation type="journal article" date="2019" name="Int. J. Syst. Evol. Microbiol.">
        <title>The Global Catalogue of Microorganisms (GCM) 10K type strain sequencing project: providing services to taxonomists for standard genome sequencing and annotation.</title>
        <authorList>
            <consortium name="The Broad Institute Genomics Platform"/>
            <consortium name="The Broad Institute Genome Sequencing Center for Infectious Disease"/>
            <person name="Wu L."/>
            <person name="Ma J."/>
        </authorList>
    </citation>
    <scope>NUCLEOTIDE SEQUENCE [LARGE SCALE GENOMIC DNA]</scope>
    <source>
        <strain evidence="5">NBRC 110140</strain>
    </source>
</reference>
<gene>
    <name evidence="1 4" type="primary">sfsA</name>
    <name evidence="4" type="ORF">GCM10007939_18340</name>
</gene>
<dbReference type="HAMAP" id="MF_00095">
    <property type="entry name" value="SfsA"/>
    <property type="match status" value="1"/>
</dbReference>
<dbReference type="InterPro" id="IPR005224">
    <property type="entry name" value="SfsA"/>
</dbReference>
<dbReference type="EMBL" id="BSNN01000004">
    <property type="protein sequence ID" value="GLQ35551.1"/>
    <property type="molecule type" value="Genomic_DNA"/>
</dbReference>
<comment type="similarity">
    <text evidence="1">Belongs to the SfsA family.</text>
</comment>
<dbReference type="InterPro" id="IPR041465">
    <property type="entry name" value="SfsA_N"/>
</dbReference>
<feature type="domain" description="SfsA N-terminal OB" evidence="3">
    <location>
        <begin position="13"/>
        <end position="79"/>
    </location>
</feature>
<sequence length="240" mass="26564">MKFESPLIRATLIRRYKRFLADVTLEDGTEVTAHVANPGSMLGLAQPGMVVWLEPNDNPKRKLNYSWKLVEIDRAFVGVDTGAANHIVKEALSAGDLDLGYADFRAEVKYGENSRVDFLLSDTGKDDLYLEVKSMTLLRQPTVAEFPDSVTARGAKHLRELVNMVAQGHRAALLYLIQRTDAKRATVAVDIDPDYAREMIMAREAGVVFYCFDTVIDTNGITLGRSVPLDFPSISDLGAV</sequence>
<dbReference type="PANTHER" id="PTHR30545">
    <property type="entry name" value="SUGAR FERMENTATION STIMULATION PROTEIN A"/>
    <property type="match status" value="1"/>
</dbReference>
<accession>A0ABQ5VVS5</accession>
<organism evidence="4 5">
    <name type="scientific">Amylibacter marinus</name>
    <dbReference type="NCBI Taxonomy" id="1475483"/>
    <lineage>
        <taxon>Bacteria</taxon>
        <taxon>Pseudomonadati</taxon>
        <taxon>Pseudomonadota</taxon>
        <taxon>Alphaproteobacteria</taxon>
        <taxon>Rhodobacterales</taxon>
        <taxon>Paracoccaceae</taxon>
        <taxon>Amylibacter</taxon>
    </lineage>
</organism>
<proteinExistence type="inferred from homology"/>
<feature type="domain" description="Sugar fermentation stimulation protein C-terminal" evidence="2">
    <location>
        <begin position="83"/>
        <end position="219"/>
    </location>
</feature>
<evidence type="ECO:0000313" key="5">
    <source>
        <dbReference type="Proteomes" id="UP001156694"/>
    </source>
</evidence>
<evidence type="ECO:0000313" key="4">
    <source>
        <dbReference type="EMBL" id="GLQ35551.1"/>
    </source>
</evidence>
<dbReference type="Gene3D" id="3.40.1350.60">
    <property type="match status" value="1"/>
</dbReference>
<dbReference type="Gene3D" id="2.40.50.580">
    <property type="match status" value="1"/>
</dbReference>
<comment type="caution">
    <text evidence="4">The sequence shown here is derived from an EMBL/GenBank/DDBJ whole genome shotgun (WGS) entry which is preliminary data.</text>
</comment>
<dbReference type="Pfam" id="PF17746">
    <property type="entry name" value="SfsA_N"/>
    <property type="match status" value="1"/>
</dbReference>
<dbReference type="PANTHER" id="PTHR30545:SF2">
    <property type="entry name" value="SUGAR FERMENTATION STIMULATION PROTEIN A"/>
    <property type="match status" value="1"/>
</dbReference>
<evidence type="ECO:0000259" key="3">
    <source>
        <dbReference type="Pfam" id="PF17746"/>
    </source>
</evidence>
<evidence type="ECO:0000256" key="1">
    <source>
        <dbReference type="HAMAP-Rule" id="MF_00095"/>
    </source>
</evidence>
<dbReference type="Proteomes" id="UP001156694">
    <property type="component" value="Unassembled WGS sequence"/>
</dbReference>
<keyword evidence="5" id="KW-1185">Reference proteome</keyword>